<dbReference type="KEGG" id="psco:LY89DRAFT_692995"/>
<dbReference type="InterPro" id="IPR036514">
    <property type="entry name" value="SGNH_hydro_sf"/>
</dbReference>
<feature type="signal peptide" evidence="1">
    <location>
        <begin position="1"/>
        <end position="19"/>
    </location>
</feature>
<dbReference type="PANTHER" id="PTHR30383">
    <property type="entry name" value="THIOESTERASE 1/PROTEASE 1/LYSOPHOSPHOLIPASE L1"/>
    <property type="match status" value="1"/>
</dbReference>
<dbReference type="AlphaFoldDB" id="A0A194XVT7"/>
<feature type="domain" description="SGNH hydrolase-type esterase" evidence="2">
    <location>
        <begin position="35"/>
        <end position="210"/>
    </location>
</feature>
<dbReference type="InParanoid" id="A0A194XVT7"/>
<dbReference type="GO" id="GO:0004622">
    <property type="term" value="F:phosphatidylcholine lysophospholipase activity"/>
    <property type="evidence" value="ECO:0007669"/>
    <property type="project" value="TreeGrafter"/>
</dbReference>
<dbReference type="Gene3D" id="3.40.50.1110">
    <property type="entry name" value="SGNH hydrolase"/>
    <property type="match status" value="1"/>
</dbReference>
<dbReference type="RefSeq" id="XP_018078606.1">
    <property type="nucleotide sequence ID" value="XM_018216608.1"/>
</dbReference>
<organism evidence="3 4">
    <name type="scientific">Mollisia scopiformis</name>
    <name type="common">Conifer needle endophyte fungus</name>
    <name type="synonym">Phialocephala scopiformis</name>
    <dbReference type="NCBI Taxonomy" id="149040"/>
    <lineage>
        <taxon>Eukaryota</taxon>
        <taxon>Fungi</taxon>
        <taxon>Dikarya</taxon>
        <taxon>Ascomycota</taxon>
        <taxon>Pezizomycotina</taxon>
        <taxon>Leotiomycetes</taxon>
        <taxon>Helotiales</taxon>
        <taxon>Mollisiaceae</taxon>
        <taxon>Mollisia</taxon>
    </lineage>
</organism>
<accession>A0A194XVT7</accession>
<reference evidence="3 4" key="1">
    <citation type="submission" date="2015-10" db="EMBL/GenBank/DDBJ databases">
        <title>Full genome of DAOMC 229536 Phialocephala scopiformis, a fungal endophyte of spruce producing the potent anti-insectan compound rugulosin.</title>
        <authorList>
            <consortium name="DOE Joint Genome Institute"/>
            <person name="Walker A.K."/>
            <person name="Frasz S.L."/>
            <person name="Seifert K.A."/>
            <person name="Miller J.D."/>
            <person name="Mondo S.J."/>
            <person name="Labutti K."/>
            <person name="Lipzen A."/>
            <person name="Dockter R."/>
            <person name="Kennedy M."/>
            <person name="Grigoriev I.V."/>
            <person name="Spatafora J.W."/>
        </authorList>
    </citation>
    <scope>NUCLEOTIDE SEQUENCE [LARGE SCALE GENOMIC DNA]</scope>
    <source>
        <strain evidence="3 4">CBS 120377</strain>
    </source>
</reference>
<keyword evidence="3" id="KW-0378">Hydrolase</keyword>
<evidence type="ECO:0000256" key="1">
    <source>
        <dbReference type="SAM" id="SignalP"/>
    </source>
</evidence>
<evidence type="ECO:0000313" key="3">
    <source>
        <dbReference type="EMBL" id="KUJ24251.1"/>
    </source>
</evidence>
<keyword evidence="1" id="KW-0732">Signal</keyword>
<keyword evidence="4" id="KW-1185">Reference proteome</keyword>
<sequence length="257" mass="26845">MILNTPFTRLFAAFSLIAAARESVANGAALRILPLGDSITYGFLEPEGNSYRRDLQCLLSEGGSPVQYIGQLSNGNWPNNATDGFIGQTIDQISASGDPEITGSPKANVVLLHAGTNDMIGDDTVDEAPARLGNLIDKILSNSPATFVLVAQILNDANSTVNDRIQVFNSQLPAIIEARSNAGKPVRLVSMSSVPTTDMIDGTHPNEVGYMKMANIWYPALVQAGEDGLIVAAEGVVTDGGPGSLPAGGGACSTLPY</sequence>
<proteinExistence type="predicted"/>
<protein>
    <submittedName>
        <fullName evidence="3">SGNH hydrolase</fullName>
    </submittedName>
</protein>
<dbReference type="OrthoDB" id="3915838at2759"/>
<dbReference type="Pfam" id="PF13472">
    <property type="entry name" value="Lipase_GDSL_2"/>
    <property type="match status" value="1"/>
</dbReference>
<dbReference type="CDD" id="cd01833">
    <property type="entry name" value="XynB_like"/>
    <property type="match status" value="1"/>
</dbReference>
<name>A0A194XVT7_MOLSC</name>
<dbReference type="GeneID" id="28826334"/>
<dbReference type="EMBL" id="KQ947404">
    <property type="protein sequence ID" value="KUJ24251.1"/>
    <property type="molecule type" value="Genomic_DNA"/>
</dbReference>
<gene>
    <name evidence="3" type="ORF">LY89DRAFT_692995</name>
</gene>
<dbReference type="STRING" id="149040.A0A194XVT7"/>
<dbReference type="Proteomes" id="UP000070700">
    <property type="component" value="Unassembled WGS sequence"/>
</dbReference>
<dbReference type="InterPro" id="IPR013830">
    <property type="entry name" value="SGNH_hydro"/>
</dbReference>
<feature type="chain" id="PRO_5008268712" evidence="1">
    <location>
        <begin position="20"/>
        <end position="257"/>
    </location>
</feature>
<evidence type="ECO:0000259" key="2">
    <source>
        <dbReference type="Pfam" id="PF13472"/>
    </source>
</evidence>
<evidence type="ECO:0000313" key="4">
    <source>
        <dbReference type="Proteomes" id="UP000070700"/>
    </source>
</evidence>
<dbReference type="PANTHER" id="PTHR30383:SF5">
    <property type="entry name" value="SGNH HYDROLASE-TYPE ESTERASE DOMAIN-CONTAINING PROTEIN"/>
    <property type="match status" value="1"/>
</dbReference>
<dbReference type="SUPFAM" id="SSF52266">
    <property type="entry name" value="SGNH hydrolase"/>
    <property type="match status" value="1"/>
</dbReference>
<dbReference type="InterPro" id="IPR051532">
    <property type="entry name" value="Ester_Hydrolysis_Enzymes"/>
</dbReference>